<keyword evidence="2 7" id="KW-0813">Transport</keyword>
<evidence type="ECO:0000256" key="1">
    <source>
        <dbReference type="ARBA" id="ARBA00004651"/>
    </source>
</evidence>
<evidence type="ECO:0000259" key="8">
    <source>
        <dbReference type="PROSITE" id="PS50928"/>
    </source>
</evidence>
<feature type="domain" description="ABC transmembrane type-1" evidence="8">
    <location>
        <begin position="87"/>
        <end position="297"/>
    </location>
</feature>
<keyword evidence="4 7" id="KW-0812">Transmembrane</keyword>
<dbReference type="InterPro" id="IPR035906">
    <property type="entry name" value="MetI-like_sf"/>
</dbReference>
<keyword evidence="6 7" id="KW-0472">Membrane</keyword>
<comment type="similarity">
    <text evidence="7">Belongs to the binding-protein-dependent transport system permease family.</text>
</comment>
<dbReference type="STRING" id="1454373.ACMU_10890"/>
<feature type="transmembrane region" description="Helical" evidence="7">
    <location>
        <begin position="276"/>
        <end position="298"/>
    </location>
</feature>
<keyword evidence="3" id="KW-1003">Cell membrane</keyword>
<evidence type="ECO:0000313" key="9">
    <source>
        <dbReference type="EMBL" id="KAJ56250.1"/>
    </source>
</evidence>
<dbReference type="Pfam" id="PF00528">
    <property type="entry name" value="BPD_transp_1"/>
    <property type="match status" value="1"/>
</dbReference>
<dbReference type="InterPro" id="IPR051393">
    <property type="entry name" value="ABC_transporter_permease"/>
</dbReference>
<dbReference type="Gene3D" id="1.10.3720.10">
    <property type="entry name" value="MetI-like"/>
    <property type="match status" value="1"/>
</dbReference>
<reference evidence="9 10" key="1">
    <citation type="submission" date="2014-03" db="EMBL/GenBank/DDBJ databases">
        <title>Draft Genome Sequence of Actibacterium mucosum KCTC 23349, a Marine Alphaproteobacterium with Complex Ionic Requirements Isolated from Mediterranean Seawater at Malvarrosa Beach, Valencia, Spain.</title>
        <authorList>
            <person name="Arahal D.R."/>
            <person name="Shao Z."/>
            <person name="Lai Q."/>
            <person name="Pujalte M.J."/>
        </authorList>
    </citation>
    <scope>NUCLEOTIDE SEQUENCE [LARGE SCALE GENOMIC DNA]</scope>
    <source>
        <strain evidence="9 10">KCTC 23349</strain>
    </source>
</reference>
<dbReference type="OrthoDB" id="8275316at2"/>
<feature type="transmembrane region" description="Helical" evidence="7">
    <location>
        <begin position="118"/>
        <end position="141"/>
    </location>
</feature>
<dbReference type="Proteomes" id="UP000026249">
    <property type="component" value="Unassembled WGS sequence"/>
</dbReference>
<protein>
    <submittedName>
        <fullName evidence="9">ABC transporter permease</fullName>
    </submittedName>
</protein>
<keyword evidence="10" id="KW-1185">Reference proteome</keyword>
<evidence type="ECO:0000256" key="4">
    <source>
        <dbReference type="ARBA" id="ARBA00022692"/>
    </source>
</evidence>
<comment type="subcellular location">
    <subcellularLocation>
        <location evidence="1 7">Cell membrane</location>
        <topology evidence="1 7">Multi-pass membrane protein</topology>
    </subcellularLocation>
</comment>
<feature type="transmembrane region" description="Helical" evidence="7">
    <location>
        <begin position="12"/>
        <end position="40"/>
    </location>
</feature>
<comment type="caution">
    <text evidence="9">The sequence shown here is derived from an EMBL/GenBank/DDBJ whole genome shotgun (WGS) entry which is preliminary data.</text>
</comment>
<dbReference type="CDD" id="cd06261">
    <property type="entry name" value="TM_PBP2"/>
    <property type="match status" value="1"/>
</dbReference>
<organism evidence="9 10">
    <name type="scientific">Actibacterium mucosum KCTC 23349</name>
    <dbReference type="NCBI Taxonomy" id="1454373"/>
    <lineage>
        <taxon>Bacteria</taxon>
        <taxon>Pseudomonadati</taxon>
        <taxon>Pseudomonadota</taxon>
        <taxon>Alphaproteobacteria</taxon>
        <taxon>Rhodobacterales</taxon>
        <taxon>Roseobacteraceae</taxon>
        <taxon>Actibacterium</taxon>
    </lineage>
</organism>
<accession>A0A037ZIH0</accession>
<dbReference type="EMBL" id="JFKE01000003">
    <property type="protein sequence ID" value="KAJ56250.1"/>
    <property type="molecule type" value="Genomic_DNA"/>
</dbReference>
<evidence type="ECO:0000256" key="3">
    <source>
        <dbReference type="ARBA" id="ARBA00022475"/>
    </source>
</evidence>
<dbReference type="PANTHER" id="PTHR30193:SF37">
    <property type="entry name" value="INNER MEMBRANE ABC TRANSPORTER PERMEASE PROTEIN YCJO"/>
    <property type="match status" value="1"/>
</dbReference>
<dbReference type="AlphaFoldDB" id="A0A037ZIH0"/>
<dbReference type="GO" id="GO:0005886">
    <property type="term" value="C:plasma membrane"/>
    <property type="evidence" value="ECO:0007669"/>
    <property type="project" value="UniProtKB-SubCell"/>
</dbReference>
<feature type="transmembrane region" description="Helical" evidence="7">
    <location>
        <begin position="230"/>
        <end position="252"/>
    </location>
</feature>
<dbReference type="PROSITE" id="PS50928">
    <property type="entry name" value="ABC_TM1"/>
    <property type="match status" value="1"/>
</dbReference>
<dbReference type="InterPro" id="IPR000515">
    <property type="entry name" value="MetI-like"/>
</dbReference>
<evidence type="ECO:0000256" key="7">
    <source>
        <dbReference type="RuleBase" id="RU363032"/>
    </source>
</evidence>
<dbReference type="PANTHER" id="PTHR30193">
    <property type="entry name" value="ABC TRANSPORTER PERMEASE PROTEIN"/>
    <property type="match status" value="1"/>
</dbReference>
<sequence length="315" mass="34910">MRTTPRTRAVSDTALFLGPAIVLLAIFFVAPILVNIVVAFTDMSQTLDFKDFPTTKQFNKLGKLDDEALLGIELRRSFYKALMLTLVFVVLTLGIFNLTFALILGLTTTALPDRMGAFFRAVWLLPRMSPSVVYALLWLWVVDSTERGLFNQILMAVGFEPMNLRLDHPMAVIVVANGLIGASLGMIIFTSAIRSIPEHLFHAARADGAGPFSIIRHVILPALRWPISYITIYQALALLVSFEYIFLIMGPARSTMTMAMLSYTKTLAPQIGGGQYAYGAAIAMILIVIGILVALAMWRLTNMKALLQRPRIEVR</sequence>
<keyword evidence="5 7" id="KW-1133">Transmembrane helix</keyword>
<name>A0A037ZIH0_9RHOB</name>
<dbReference type="RefSeq" id="WP_035258550.1">
    <property type="nucleotide sequence ID" value="NZ_JFKE01000003.1"/>
</dbReference>
<feature type="transmembrane region" description="Helical" evidence="7">
    <location>
        <begin position="81"/>
        <end position="106"/>
    </location>
</feature>
<proteinExistence type="inferred from homology"/>
<gene>
    <name evidence="9" type="ORF">ACMU_10890</name>
</gene>
<dbReference type="SUPFAM" id="SSF161098">
    <property type="entry name" value="MetI-like"/>
    <property type="match status" value="1"/>
</dbReference>
<evidence type="ECO:0000256" key="6">
    <source>
        <dbReference type="ARBA" id="ARBA00023136"/>
    </source>
</evidence>
<feature type="transmembrane region" description="Helical" evidence="7">
    <location>
        <begin position="170"/>
        <end position="193"/>
    </location>
</feature>
<dbReference type="GO" id="GO:0055085">
    <property type="term" value="P:transmembrane transport"/>
    <property type="evidence" value="ECO:0007669"/>
    <property type="project" value="InterPro"/>
</dbReference>
<evidence type="ECO:0000313" key="10">
    <source>
        <dbReference type="Proteomes" id="UP000026249"/>
    </source>
</evidence>
<evidence type="ECO:0000256" key="2">
    <source>
        <dbReference type="ARBA" id="ARBA00022448"/>
    </source>
</evidence>
<evidence type="ECO:0000256" key="5">
    <source>
        <dbReference type="ARBA" id="ARBA00022989"/>
    </source>
</evidence>